<evidence type="ECO:0000313" key="5">
    <source>
        <dbReference type="Proteomes" id="UP000001514"/>
    </source>
</evidence>
<dbReference type="KEGG" id="smo:SELMODRAFT_414839"/>
<proteinExistence type="predicted"/>
<name>D8RUT6_SELML</name>
<comment type="cofactor">
    <cofactor evidence="1">
        <name>a divalent metal cation</name>
        <dbReference type="ChEBI" id="CHEBI:60240"/>
    </cofactor>
</comment>
<evidence type="ECO:0000313" key="4">
    <source>
        <dbReference type="EMBL" id="EFJ24077.1"/>
    </source>
</evidence>
<evidence type="ECO:0000256" key="1">
    <source>
        <dbReference type="ARBA" id="ARBA00001968"/>
    </source>
</evidence>
<dbReference type="GO" id="GO:0046872">
    <property type="term" value="F:metal ion binding"/>
    <property type="evidence" value="ECO:0007669"/>
    <property type="project" value="UniProtKB-KW"/>
</dbReference>
<dbReference type="Proteomes" id="UP000001514">
    <property type="component" value="Unassembled WGS sequence"/>
</dbReference>
<gene>
    <name evidence="4" type="ORF">SELMODRAFT_414839</name>
</gene>
<dbReference type="InParanoid" id="D8RUT6"/>
<dbReference type="HOGENOM" id="CLU_1809527_0_0_1"/>
<dbReference type="Pfam" id="PF13359">
    <property type="entry name" value="DDE_Tnp_4"/>
    <property type="match status" value="1"/>
</dbReference>
<sequence>MDVHLGVTLYKFFKNTNYSNLSNKFGIGEAIAHDIVVQTIAAIVKCLGYKIQFLETAMEGVCDAQKRFLSTYVVIEAEYNQQHYLAWIVIEQLFRLLKMKFKCLDQKQRIKLKYLPYIIKCCCILHNFLINVGETNINAKIKA</sequence>
<reference evidence="4 5" key="1">
    <citation type="journal article" date="2011" name="Science">
        <title>The Selaginella genome identifies genetic changes associated with the evolution of vascular plants.</title>
        <authorList>
            <person name="Banks J.A."/>
            <person name="Nishiyama T."/>
            <person name="Hasebe M."/>
            <person name="Bowman J.L."/>
            <person name="Gribskov M."/>
            <person name="dePamphilis C."/>
            <person name="Albert V.A."/>
            <person name="Aono N."/>
            <person name="Aoyama T."/>
            <person name="Ambrose B.A."/>
            <person name="Ashton N.W."/>
            <person name="Axtell M.J."/>
            <person name="Barker E."/>
            <person name="Barker M.S."/>
            <person name="Bennetzen J.L."/>
            <person name="Bonawitz N.D."/>
            <person name="Chapple C."/>
            <person name="Cheng C."/>
            <person name="Correa L.G."/>
            <person name="Dacre M."/>
            <person name="DeBarry J."/>
            <person name="Dreyer I."/>
            <person name="Elias M."/>
            <person name="Engstrom E.M."/>
            <person name="Estelle M."/>
            <person name="Feng L."/>
            <person name="Finet C."/>
            <person name="Floyd S.K."/>
            <person name="Frommer W.B."/>
            <person name="Fujita T."/>
            <person name="Gramzow L."/>
            <person name="Gutensohn M."/>
            <person name="Harholt J."/>
            <person name="Hattori M."/>
            <person name="Heyl A."/>
            <person name="Hirai T."/>
            <person name="Hiwatashi Y."/>
            <person name="Ishikawa M."/>
            <person name="Iwata M."/>
            <person name="Karol K.G."/>
            <person name="Koehler B."/>
            <person name="Kolukisaoglu U."/>
            <person name="Kubo M."/>
            <person name="Kurata T."/>
            <person name="Lalonde S."/>
            <person name="Li K."/>
            <person name="Li Y."/>
            <person name="Litt A."/>
            <person name="Lyons E."/>
            <person name="Manning G."/>
            <person name="Maruyama T."/>
            <person name="Michael T.P."/>
            <person name="Mikami K."/>
            <person name="Miyazaki S."/>
            <person name="Morinaga S."/>
            <person name="Murata T."/>
            <person name="Mueller-Roeber B."/>
            <person name="Nelson D.R."/>
            <person name="Obara M."/>
            <person name="Oguri Y."/>
            <person name="Olmstead R.G."/>
            <person name="Onodera N."/>
            <person name="Petersen B.L."/>
            <person name="Pils B."/>
            <person name="Prigge M."/>
            <person name="Rensing S.A."/>
            <person name="Riano-Pachon D.M."/>
            <person name="Roberts A.W."/>
            <person name="Sato Y."/>
            <person name="Scheller H.V."/>
            <person name="Schulz B."/>
            <person name="Schulz C."/>
            <person name="Shakirov E.V."/>
            <person name="Shibagaki N."/>
            <person name="Shinohara N."/>
            <person name="Shippen D.E."/>
            <person name="Soerensen I."/>
            <person name="Sotooka R."/>
            <person name="Sugimoto N."/>
            <person name="Sugita M."/>
            <person name="Sumikawa N."/>
            <person name="Tanurdzic M."/>
            <person name="Theissen G."/>
            <person name="Ulvskov P."/>
            <person name="Wakazuki S."/>
            <person name="Weng J.K."/>
            <person name="Willats W.W."/>
            <person name="Wipf D."/>
            <person name="Wolf P.G."/>
            <person name="Yang L."/>
            <person name="Zimmer A.D."/>
            <person name="Zhu Q."/>
            <person name="Mitros T."/>
            <person name="Hellsten U."/>
            <person name="Loque D."/>
            <person name="Otillar R."/>
            <person name="Salamov A."/>
            <person name="Schmutz J."/>
            <person name="Shapiro H."/>
            <person name="Lindquist E."/>
            <person name="Lucas S."/>
            <person name="Rokhsar D."/>
            <person name="Grigoriev I.V."/>
        </authorList>
    </citation>
    <scope>NUCLEOTIDE SEQUENCE [LARGE SCALE GENOMIC DNA]</scope>
</reference>
<dbReference type="AlphaFoldDB" id="D8RUT6"/>
<evidence type="ECO:0000256" key="2">
    <source>
        <dbReference type="ARBA" id="ARBA00022723"/>
    </source>
</evidence>
<feature type="domain" description="DDE Tnp4" evidence="3">
    <location>
        <begin position="76"/>
        <end position="127"/>
    </location>
</feature>
<dbReference type="Gramene" id="EFJ24077">
    <property type="protein sequence ID" value="EFJ24077"/>
    <property type="gene ID" value="SELMODRAFT_414839"/>
</dbReference>
<dbReference type="EMBL" id="GL377590">
    <property type="protein sequence ID" value="EFJ24077.1"/>
    <property type="molecule type" value="Genomic_DNA"/>
</dbReference>
<evidence type="ECO:0000259" key="3">
    <source>
        <dbReference type="Pfam" id="PF13359"/>
    </source>
</evidence>
<accession>D8RUT6</accession>
<dbReference type="InterPro" id="IPR027806">
    <property type="entry name" value="HARBI1_dom"/>
</dbReference>
<protein>
    <recommendedName>
        <fullName evidence="3">DDE Tnp4 domain-containing protein</fullName>
    </recommendedName>
</protein>
<keyword evidence="2" id="KW-0479">Metal-binding</keyword>
<organism evidence="5">
    <name type="scientific">Selaginella moellendorffii</name>
    <name type="common">Spikemoss</name>
    <dbReference type="NCBI Taxonomy" id="88036"/>
    <lineage>
        <taxon>Eukaryota</taxon>
        <taxon>Viridiplantae</taxon>
        <taxon>Streptophyta</taxon>
        <taxon>Embryophyta</taxon>
        <taxon>Tracheophyta</taxon>
        <taxon>Lycopodiopsida</taxon>
        <taxon>Selaginellales</taxon>
        <taxon>Selaginellaceae</taxon>
        <taxon>Selaginella</taxon>
    </lineage>
</organism>
<keyword evidence="5" id="KW-1185">Reference proteome</keyword>